<feature type="transmembrane region" description="Helical" evidence="6">
    <location>
        <begin position="192"/>
        <end position="211"/>
    </location>
</feature>
<keyword evidence="4 6" id="KW-0472">Membrane</keyword>
<dbReference type="RefSeq" id="WP_130347279.1">
    <property type="nucleotide sequence ID" value="NZ_SGWQ01000010.1"/>
</dbReference>
<dbReference type="PIRSF" id="PIRSF006648">
    <property type="entry name" value="DrrB"/>
    <property type="match status" value="1"/>
</dbReference>
<keyword evidence="6" id="KW-0813">Transport</keyword>
<name>A0A4Q7KFJ4_9PSEU</name>
<dbReference type="Pfam" id="PF01061">
    <property type="entry name" value="ABC2_membrane"/>
    <property type="match status" value="1"/>
</dbReference>
<feature type="transmembrane region" description="Helical" evidence="6">
    <location>
        <begin position="49"/>
        <end position="72"/>
    </location>
</feature>
<feature type="transmembrane region" description="Helical" evidence="6">
    <location>
        <begin position="84"/>
        <end position="107"/>
    </location>
</feature>
<dbReference type="InterPro" id="IPR051784">
    <property type="entry name" value="Nod_factor_ABC_transporter"/>
</dbReference>
<evidence type="ECO:0000313" key="10">
    <source>
        <dbReference type="Proteomes" id="UP000294257"/>
    </source>
</evidence>
<dbReference type="AlphaFoldDB" id="A0A4Q7KFJ4"/>
<proteinExistence type="inferred from homology"/>
<dbReference type="PRINTS" id="PR00164">
    <property type="entry name" value="ABC2TRNSPORT"/>
</dbReference>
<feature type="transmembrane region" description="Helical" evidence="6">
    <location>
        <begin position="127"/>
        <end position="150"/>
    </location>
</feature>
<feature type="region of interest" description="Disordered" evidence="7">
    <location>
        <begin position="1"/>
        <end position="24"/>
    </location>
</feature>
<dbReference type="EMBL" id="SGWQ01000010">
    <property type="protein sequence ID" value="RZS33982.1"/>
    <property type="molecule type" value="Genomic_DNA"/>
</dbReference>
<dbReference type="PROSITE" id="PS51012">
    <property type="entry name" value="ABC_TM2"/>
    <property type="match status" value="1"/>
</dbReference>
<comment type="similarity">
    <text evidence="6">Belongs to the ABC-2 integral membrane protein family.</text>
</comment>
<keyword evidence="6" id="KW-1003">Cell membrane</keyword>
<dbReference type="GO" id="GO:0046677">
    <property type="term" value="P:response to antibiotic"/>
    <property type="evidence" value="ECO:0007669"/>
    <property type="project" value="UniProtKB-KW"/>
</dbReference>
<feature type="transmembrane region" description="Helical" evidence="6">
    <location>
        <begin position="262"/>
        <end position="281"/>
    </location>
</feature>
<evidence type="ECO:0000259" key="8">
    <source>
        <dbReference type="PROSITE" id="PS51012"/>
    </source>
</evidence>
<evidence type="ECO:0000256" key="5">
    <source>
        <dbReference type="ARBA" id="ARBA00023251"/>
    </source>
</evidence>
<reference evidence="9 10" key="1">
    <citation type="submission" date="2019-02" db="EMBL/GenBank/DDBJ databases">
        <title>Genomic Encyclopedia of Type Strains, Phase IV (KMG-IV): sequencing the most valuable type-strain genomes for metagenomic binning, comparative biology and taxonomic classification.</title>
        <authorList>
            <person name="Goeker M."/>
        </authorList>
    </citation>
    <scope>NUCLEOTIDE SEQUENCE [LARGE SCALE GENOMIC DNA]</scope>
    <source>
        <strain evidence="9 10">DSM 101727</strain>
    </source>
</reference>
<feature type="domain" description="ABC transmembrane type-2" evidence="8">
    <location>
        <begin position="47"/>
        <end position="287"/>
    </location>
</feature>
<dbReference type="InterPro" id="IPR047817">
    <property type="entry name" value="ABC2_TM_bact-type"/>
</dbReference>
<gene>
    <name evidence="9" type="ORF">EV193_110132</name>
</gene>
<evidence type="ECO:0000256" key="7">
    <source>
        <dbReference type="SAM" id="MobiDB-lite"/>
    </source>
</evidence>
<dbReference type="PANTHER" id="PTHR43229:SF2">
    <property type="entry name" value="NODULATION PROTEIN J"/>
    <property type="match status" value="1"/>
</dbReference>
<keyword evidence="2 6" id="KW-0812">Transmembrane</keyword>
<protein>
    <recommendedName>
        <fullName evidence="6">Transport permease protein</fullName>
    </recommendedName>
</protein>
<evidence type="ECO:0000313" key="9">
    <source>
        <dbReference type="EMBL" id="RZS33982.1"/>
    </source>
</evidence>
<feature type="transmembrane region" description="Helical" evidence="6">
    <location>
        <begin position="162"/>
        <end position="185"/>
    </location>
</feature>
<keyword evidence="5" id="KW-0046">Antibiotic resistance</keyword>
<dbReference type="InterPro" id="IPR000412">
    <property type="entry name" value="ABC_2_transport"/>
</dbReference>
<dbReference type="OrthoDB" id="9255971at2"/>
<sequence length="288" mass="30763">MTQVSDTPRARTEAPPEPAPAHPPRRNLRAIRMLWYREVVRLGRNRTRIVMGLVTPLMFLLILGTGLESAAGQVGEGLRQYRSYLFPGVLVMATQAPAIAVGISVVWDRQAGFLRQALVAPVHRVSLLLGLCLGGAMSGALYGGLVLLIAGPVGVPYHPALLIALVEVSLVALMFTALGILAAVCIRKIETFQVVVSLCLMPLMFLSGAMFPPGGLPGWLGTAVQLNPLTYAIDAIRRTLPGDLDMGGYAVGPQLWGWTPPVLVELAMVVALAFGALLVAARRFSRAE</sequence>
<evidence type="ECO:0000256" key="6">
    <source>
        <dbReference type="RuleBase" id="RU361157"/>
    </source>
</evidence>
<dbReference type="PANTHER" id="PTHR43229">
    <property type="entry name" value="NODULATION PROTEIN J"/>
    <property type="match status" value="1"/>
</dbReference>
<evidence type="ECO:0000256" key="4">
    <source>
        <dbReference type="ARBA" id="ARBA00023136"/>
    </source>
</evidence>
<evidence type="ECO:0000256" key="3">
    <source>
        <dbReference type="ARBA" id="ARBA00022989"/>
    </source>
</evidence>
<comment type="subcellular location">
    <subcellularLocation>
        <location evidence="6">Cell membrane</location>
        <topology evidence="6">Multi-pass membrane protein</topology>
    </subcellularLocation>
    <subcellularLocation>
        <location evidence="1">Membrane</location>
        <topology evidence="1">Multi-pass membrane protein</topology>
    </subcellularLocation>
</comment>
<evidence type="ECO:0000256" key="1">
    <source>
        <dbReference type="ARBA" id="ARBA00004141"/>
    </source>
</evidence>
<keyword evidence="3 6" id="KW-1133">Transmembrane helix</keyword>
<dbReference type="InterPro" id="IPR013525">
    <property type="entry name" value="ABC2_TM"/>
</dbReference>
<organism evidence="9 10">
    <name type="scientific">Herbihabitans rhizosphaerae</name>
    <dbReference type="NCBI Taxonomy" id="1872711"/>
    <lineage>
        <taxon>Bacteria</taxon>
        <taxon>Bacillati</taxon>
        <taxon>Actinomycetota</taxon>
        <taxon>Actinomycetes</taxon>
        <taxon>Pseudonocardiales</taxon>
        <taxon>Pseudonocardiaceae</taxon>
        <taxon>Herbihabitans</taxon>
    </lineage>
</organism>
<keyword evidence="10" id="KW-1185">Reference proteome</keyword>
<dbReference type="GO" id="GO:0140359">
    <property type="term" value="F:ABC-type transporter activity"/>
    <property type="evidence" value="ECO:0007669"/>
    <property type="project" value="InterPro"/>
</dbReference>
<dbReference type="Proteomes" id="UP000294257">
    <property type="component" value="Unassembled WGS sequence"/>
</dbReference>
<evidence type="ECO:0000256" key="2">
    <source>
        <dbReference type="ARBA" id="ARBA00022692"/>
    </source>
</evidence>
<accession>A0A4Q7KFJ4</accession>
<comment type="caution">
    <text evidence="9">The sequence shown here is derived from an EMBL/GenBank/DDBJ whole genome shotgun (WGS) entry which is preliminary data.</text>
</comment>
<dbReference type="GO" id="GO:0043190">
    <property type="term" value="C:ATP-binding cassette (ABC) transporter complex"/>
    <property type="evidence" value="ECO:0007669"/>
    <property type="project" value="InterPro"/>
</dbReference>